<reference evidence="1" key="1">
    <citation type="submission" date="2023-05" db="EMBL/GenBank/DDBJ databases">
        <title>Nepenthes gracilis genome sequencing.</title>
        <authorList>
            <person name="Fukushima K."/>
        </authorList>
    </citation>
    <scope>NUCLEOTIDE SEQUENCE</scope>
    <source>
        <strain evidence="1">SING2019-196</strain>
    </source>
</reference>
<proteinExistence type="predicted"/>
<gene>
    <name evidence="1" type="ORF">Nepgr_009021</name>
</gene>
<evidence type="ECO:0000313" key="1">
    <source>
        <dbReference type="EMBL" id="GMH07181.1"/>
    </source>
</evidence>
<accession>A0AAD3SA52</accession>
<name>A0AAD3SA52_NEPGR</name>
<sequence>MKSWFCYQSANPNLDAIMREIESGVIQIEREDVEDEMLIWRIFDCVCSWGRIPYKVVENFVMRCPRFYLHDIRHNIFKFADDDDKPKFLEVGIMISSSKPINATEWSLENFPRL</sequence>
<protein>
    <submittedName>
        <fullName evidence="1">Uncharacterized protein</fullName>
    </submittedName>
</protein>
<dbReference type="Proteomes" id="UP001279734">
    <property type="component" value="Unassembled WGS sequence"/>
</dbReference>
<keyword evidence="2" id="KW-1185">Reference proteome</keyword>
<dbReference type="EMBL" id="BSYO01000007">
    <property type="protein sequence ID" value="GMH07181.1"/>
    <property type="molecule type" value="Genomic_DNA"/>
</dbReference>
<comment type="caution">
    <text evidence="1">The sequence shown here is derived from an EMBL/GenBank/DDBJ whole genome shotgun (WGS) entry which is preliminary data.</text>
</comment>
<organism evidence="1 2">
    <name type="scientific">Nepenthes gracilis</name>
    <name type="common">Slender pitcher plant</name>
    <dbReference type="NCBI Taxonomy" id="150966"/>
    <lineage>
        <taxon>Eukaryota</taxon>
        <taxon>Viridiplantae</taxon>
        <taxon>Streptophyta</taxon>
        <taxon>Embryophyta</taxon>
        <taxon>Tracheophyta</taxon>
        <taxon>Spermatophyta</taxon>
        <taxon>Magnoliopsida</taxon>
        <taxon>eudicotyledons</taxon>
        <taxon>Gunneridae</taxon>
        <taxon>Pentapetalae</taxon>
        <taxon>Caryophyllales</taxon>
        <taxon>Nepenthaceae</taxon>
        <taxon>Nepenthes</taxon>
    </lineage>
</organism>
<dbReference type="AlphaFoldDB" id="A0AAD3SA52"/>
<evidence type="ECO:0000313" key="2">
    <source>
        <dbReference type="Proteomes" id="UP001279734"/>
    </source>
</evidence>